<feature type="region of interest" description="Disordered" evidence="1">
    <location>
        <begin position="434"/>
        <end position="587"/>
    </location>
</feature>
<feature type="compositionally biased region" description="Acidic residues" evidence="1">
    <location>
        <begin position="578"/>
        <end position="587"/>
    </location>
</feature>
<feature type="non-terminal residue" evidence="2">
    <location>
        <position position="1"/>
    </location>
</feature>
<feature type="compositionally biased region" description="Basic residues" evidence="1">
    <location>
        <begin position="526"/>
        <end position="535"/>
    </location>
</feature>
<evidence type="ECO:0000313" key="3">
    <source>
        <dbReference type="Proteomes" id="UP000266841"/>
    </source>
</evidence>
<evidence type="ECO:0000256" key="1">
    <source>
        <dbReference type="SAM" id="MobiDB-lite"/>
    </source>
</evidence>
<proteinExistence type="predicted"/>
<dbReference type="EMBL" id="AGNL01049205">
    <property type="protein sequence ID" value="EJK44793.1"/>
    <property type="molecule type" value="Genomic_DNA"/>
</dbReference>
<gene>
    <name evidence="2" type="ORF">THAOC_36637</name>
</gene>
<comment type="caution">
    <text evidence="2">The sequence shown here is derived from an EMBL/GenBank/DDBJ whole genome shotgun (WGS) entry which is preliminary data.</text>
</comment>
<protein>
    <submittedName>
        <fullName evidence="2">Uncharacterized protein</fullName>
    </submittedName>
</protein>
<dbReference type="Proteomes" id="UP000266841">
    <property type="component" value="Unassembled WGS sequence"/>
</dbReference>
<feature type="region of interest" description="Disordered" evidence="1">
    <location>
        <begin position="105"/>
        <end position="173"/>
    </location>
</feature>
<dbReference type="AlphaFoldDB" id="K0QZ72"/>
<dbReference type="OrthoDB" id="17346at2759"/>
<evidence type="ECO:0000313" key="2">
    <source>
        <dbReference type="EMBL" id="EJK44793.1"/>
    </source>
</evidence>
<feature type="compositionally biased region" description="Low complexity" evidence="1">
    <location>
        <begin position="122"/>
        <end position="134"/>
    </location>
</feature>
<accession>K0QZ72</accession>
<feature type="region of interest" description="Disordered" evidence="1">
    <location>
        <begin position="47"/>
        <end position="87"/>
    </location>
</feature>
<reference evidence="2 3" key="1">
    <citation type="journal article" date="2012" name="Genome Biol.">
        <title>Genome and low-iron response of an oceanic diatom adapted to chronic iron limitation.</title>
        <authorList>
            <person name="Lommer M."/>
            <person name="Specht M."/>
            <person name="Roy A.S."/>
            <person name="Kraemer L."/>
            <person name="Andreson R."/>
            <person name="Gutowska M.A."/>
            <person name="Wolf J."/>
            <person name="Bergner S.V."/>
            <person name="Schilhabel M.B."/>
            <person name="Klostermeier U.C."/>
            <person name="Beiko R.G."/>
            <person name="Rosenstiel P."/>
            <person name="Hippler M."/>
            <person name="Laroche J."/>
        </authorList>
    </citation>
    <scope>NUCLEOTIDE SEQUENCE [LARGE SCALE GENOMIC DNA]</scope>
    <source>
        <strain evidence="2 3">CCMP1005</strain>
    </source>
</reference>
<feature type="compositionally biased region" description="Low complexity" evidence="1">
    <location>
        <begin position="515"/>
        <end position="525"/>
    </location>
</feature>
<name>K0QZ72_THAOC</name>
<organism evidence="2 3">
    <name type="scientific">Thalassiosira oceanica</name>
    <name type="common">Marine diatom</name>
    <dbReference type="NCBI Taxonomy" id="159749"/>
    <lineage>
        <taxon>Eukaryota</taxon>
        <taxon>Sar</taxon>
        <taxon>Stramenopiles</taxon>
        <taxon>Ochrophyta</taxon>
        <taxon>Bacillariophyta</taxon>
        <taxon>Coscinodiscophyceae</taxon>
        <taxon>Thalassiosirophycidae</taxon>
        <taxon>Thalassiosirales</taxon>
        <taxon>Thalassiosiraceae</taxon>
        <taxon>Thalassiosira</taxon>
    </lineage>
</organism>
<dbReference type="eggNOG" id="ENOG502RCHV">
    <property type="taxonomic scope" value="Eukaryota"/>
</dbReference>
<sequence>TVYSSCTPVLDTPLHAYPLPHRPRSAGEVAVIRHRAPLTPEIEIARFQSEARHTHPNQTERPPSPGIRRSPRPVRRPSADPALAQPMGFTSSDVAVFLSARRDEASANDTPGSQYDAGSRLSQTAASPSSGSSLEAERPSLAQGKSSTGRTGRVPRQPRDGDGDGPEPPALVALRPPAVCGRLRANNEDALSCALHALPASRGRGMSTRGVPCPVPGGGPLDLRKASSPPLFESPLWGPVESPLLSIRASVTWGADGGEGGNNSNNEEDGRPAIMPDLPLALRIRSAGRSSPSKRLDAEREFQSALLDPLCPSAAFAASARFDRDAACSPLSANVRCALASLLRCGSLDLGTLPGHLANREVVSGLAALSEFAASDMEKRLRRAMAEGEVGEVTGRIVDALSWGADGGQAASPPPLAELDRAIAATLGRAHAFPVPARGGLRPGRRRRGRPASSFRREGRAARPPPVGPLRPRRPAPDPVVGHAPLAPLRRGAPGPVGPAREPPQPRRRPRPGRRGPLLVVVFPRRPGRRPRPPRPARGVRELERAVPRPGAVHPPPEAAGLQHLRGDTGLRRRAARDDDDDDGSSADEFFDTELAFRESVLAHPDADIGAMLSRAVARFLRRVVAAGGTTGNGARLARGARSRRTPVFPHCAAPSLSLCP</sequence>
<keyword evidence="3" id="KW-1185">Reference proteome</keyword>